<keyword evidence="2" id="KW-1185">Reference proteome</keyword>
<dbReference type="InterPro" id="IPR050149">
    <property type="entry name" value="Collagen_superfamily"/>
</dbReference>
<reference evidence="1" key="1">
    <citation type="submission" date="2020-04" db="EMBL/GenBank/DDBJ databases">
        <authorList>
            <person name="Alioto T."/>
            <person name="Alioto T."/>
            <person name="Gomez Garrido J."/>
        </authorList>
    </citation>
    <scope>NUCLEOTIDE SEQUENCE</scope>
    <source>
        <strain evidence="1">A484AB</strain>
    </source>
</reference>
<gene>
    <name evidence="1" type="ORF">PACLA_8A060922</name>
</gene>
<comment type="caution">
    <text evidence="1">The sequence shown here is derived from an EMBL/GenBank/DDBJ whole genome shotgun (WGS) entry which is preliminary data.</text>
</comment>
<dbReference type="GO" id="GO:0005615">
    <property type="term" value="C:extracellular space"/>
    <property type="evidence" value="ECO:0007669"/>
    <property type="project" value="TreeGrafter"/>
</dbReference>
<dbReference type="PANTHER" id="PTHR24023">
    <property type="entry name" value="COLLAGEN ALPHA"/>
    <property type="match status" value="1"/>
</dbReference>
<dbReference type="EMBL" id="CACRXK020018792">
    <property type="protein sequence ID" value="CAB4032897.1"/>
    <property type="molecule type" value="Genomic_DNA"/>
</dbReference>
<dbReference type="InterPro" id="IPR008160">
    <property type="entry name" value="Collagen"/>
</dbReference>
<name>A0A7D9LIH8_PARCT</name>
<organism evidence="1 2">
    <name type="scientific">Paramuricea clavata</name>
    <name type="common">Red gorgonian</name>
    <name type="synonym">Violescent sea-whip</name>
    <dbReference type="NCBI Taxonomy" id="317549"/>
    <lineage>
        <taxon>Eukaryota</taxon>
        <taxon>Metazoa</taxon>
        <taxon>Cnidaria</taxon>
        <taxon>Anthozoa</taxon>
        <taxon>Octocorallia</taxon>
        <taxon>Malacalcyonacea</taxon>
        <taxon>Plexauridae</taxon>
        <taxon>Paramuricea</taxon>
    </lineage>
</organism>
<dbReference type="GO" id="GO:0030198">
    <property type="term" value="P:extracellular matrix organization"/>
    <property type="evidence" value="ECO:0007669"/>
    <property type="project" value="TreeGrafter"/>
</dbReference>
<dbReference type="GO" id="GO:0030020">
    <property type="term" value="F:extracellular matrix structural constituent conferring tensile strength"/>
    <property type="evidence" value="ECO:0007669"/>
    <property type="project" value="TreeGrafter"/>
</dbReference>
<dbReference type="PANTHER" id="PTHR24023:SF1112">
    <property type="entry name" value="COL_CUTICLE_N DOMAIN-CONTAINING PROTEIN-RELATED"/>
    <property type="match status" value="1"/>
</dbReference>
<dbReference type="Proteomes" id="UP001152795">
    <property type="component" value="Unassembled WGS sequence"/>
</dbReference>
<evidence type="ECO:0000313" key="1">
    <source>
        <dbReference type="EMBL" id="CAB4032897.1"/>
    </source>
</evidence>
<proteinExistence type="predicted"/>
<sequence length="218" mass="23291">MGKSQIFGILALTCLITLHHATAGLPDLNFCPRGPPGPQGWPGETGQSGPPGEKGDRGEAASSRFRPPIGTPCYCPEGPKGNQGIPGIPGEPGRVGMQGYPGPAGQKGDSGRDGVPGPPGAPSSRVSKQPPETPNTLYVPVVITGKMPRVMCHHLRRHAYVPVVPNKFVGWYEPGKSGYLTYNKWLYYSSRFTCPCSVPMPPGPTPSPEELMRRLKRK</sequence>
<evidence type="ECO:0000313" key="2">
    <source>
        <dbReference type="Proteomes" id="UP001152795"/>
    </source>
</evidence>
<dbReference type="GO" id="GO:0031012">
    <property type="term" value="C:extracellular matrix"/>
    <property type="evidence" value="ECO:0007669"/>
    <property type="project" value="TreeGrafter"/>
</dbReference>
<dbReference type="AlphaFoldDB" id="A0A7D9LIH8"/>
<accession>A0A7D9LIH8</accession>
<protein>
    <submittedName>
        <fullName evidence="1">Uncharacterized protein</fullName>
    </submittedName>
</protein>
<dbReference type="OrthoDB" id="5987387at2759"/>
<dbReference type="Pfam" id="PF01391">
    <property type="entry name" value="Collagen"/>
    <property type="match status" value="1"/>
</dbReference>